<name>A0A6V8QUI9_TRIAP</name>
<dbReference type="AlphaFoldDB" id="A0A6V8QUI9"/>
<dbReference type="InterPro" id="IPR039869">
    <property type="entry name" value="UBTD1/2"/>
</dbReference>
<evidence type="ECO:0000256" key="1">
    <source>
        <dbReference type="SAM" id="MobiDB-lite"/>
    </source>
</evidence>
<sequence length="307" mass="34265">MGCCFSRSAGPNSPYPGGVPDASSRAGNPPPLTLPEGILSAGSQTAASVRRRRRDQTHREQPRRERPPLDQHINRPLRKHEWTSAQRRWTRRELAKEREEFFETRVVCRPEIWQTLHAALQVLWEANPEDSQDEDSALATAQTILNAAEISLPTGDLVNGAYDSLGNLYALPEYIVSDPDNLADDNDPDFKGDTSTAEEETAGEEEDDADSEEAERRREEKGKGVLDEREMVTLRARLSETGQDIIVPVTKTDSVRSVVKKITEVSVAPSEKKIRLAYMGKILKENASLEAQGWQVGHVINALVFNR</sequence>
<dbReference type="InterPro" id="IPR000626">
    <property type="entry name" value="Ubiquitin-like_dom"/>
</dbReference>
<evidence type="ECO:0000259" key="2">
    <source>
        <dbReference type="PROSITE" id="PS50053"/>
    </source>
</evidence>
<comment type="caution">
    <text evidence="3">The sequence shown here is derived from an EMBL/GenBank/DDBJ whole genome shotgun (WGS) entry which is preliminary data.</text>
</comment>
<feature type="region of interest" description="Disordered" evidence="1">
    <location>
        <begin position="1"/>
        <end position="78"/>
    </location>
</feature>
<feature type="domain" description="Ubiquitin-like" evidence="2">
    <location>
        <begin position="232"/>
        <end position="307"/>
    </location>
</feature>
<feature type="compositionally biased region" description="Basic and acidic residues" evidence="1">
    <location>
        <begin position="214"/>
        <end position="224"/>
    </location>
</feature>
<dbReference type="InterPro" id="IPR029071">
    <property type="entry name" value="Ubiquitin-like_domsf"/>
</dbReference>
<dbReference type="Pfam" id="PF16455">
    <property type="entry name" value="UBD"/>
    <property type="match status" value="1"/>
</dbReference>
<dbReference type="Gene3D" id="3.10.20.90">
    <property type="entry name" value="Phosphatidylinositol 3-kinase Catalytic Subunit, Chain A, domain 1"/>
    <property type="match status" value="1"/>
</dbReference>
<dbReference type="OrthoDB" id="1640476at2759"/>
<dbReference type="PROSITE" id="PS50053">
    <property type="entry name" value="UBIQUITIN_2"/>
    <property type="match status" value="1"/>
</dbReference>
<dbReference type="EMBL" id="BLZH01000006">
    <property type="protein sequence ID" value="GFP55965.1"/>
    <property type="molecule type" value="Genomic_DNA"/>
</dbReference>
<reference evidence="3 4" key="1">
    <citation type="submission" date="2020-07" db="EMBL/GenBank/DDBJ databases">
        <title>Trichoderma asperellum IC-1 whole genome shotgun sequence.</title>
        <authorList>
            <person name="Kanamasa S."/>
            <person name="Takahashi H."/>
        </authorList>
    </citation>
    <scope>NUCLEOTIDE SEQUENCE [LARGE SCALE GENOMIC DNA]</scope>
    <source>
        <strain evidence="3 4">IC-1</strain>
    </source>
</reference>
<dbReference type="SUPFAM" id="SSF54236">
    <property type="entry name" value="Ubiquitin-like"/>
    <property type="match status" value="1"/>
</dbReference>
<dbReference type="InterPro" id="IPR032752">
    <property type="entry name" value="DC-UbP/UBTD2_N"/>
</dbReference>
<feature type="region of interest" description="Disordered" evidence="1">
    <location>
        <begin position="179"/>
        <end position="224"/>
    </location>
</feature>
<protein>
    <submittedName>
        <fullName evidence="3">Uncharacterized protein PB2B4.07</fullName>
    </submittedName>
</protein>
<dbReference type="SMART" id="SM00213">
    <property type="entry name" value="UBQ"/>
    <property type="match status" value="1"/>
</dbReference>
<dbReference type="Gene3D" id="1.20.225.20">
    <property type="entry name" value="Ub domain-containing protein, DC-UbP/UBTD2, N-terminal domain"/>
    <property type="match status" value="1"/>
</dbReference>
<evidence type="ECO:0000313" key="3">
    <source>
        <dbReference type="EMBL" id="GFP55965.1"/>
    </source>
</evidence>
<proteinExistence type="predicted"/>
<feature type="compositionally biased region" description="Basic and acidic residues" evidence="1">
    <location>
        <begin position="57"/>
        <end position="73"/>
    </location>
</feature>
<dbReference type="Proteomes" id="UP000517252">
    <property type="component" value="Unassembled WGS sequence"/>
</dbReference>
<gene>
    <name evidence="3" type="ORF">TASIC1_0006013500</name>
</gene>
<evidence type="ECO:0000313" key="4">
    <source>
        <dbReference type="Proteomes" id="UP000517252"/>
    </source>
</evidence>
<dbReference type="InterPro" id="IPR038169">
    <property type="entry name" value="DC-UbP/UBTD2_N_sf"/>
</dbReference>
<accession>A0A6V8QUI9</accession>
<feature type="compositionally biased region" description="Acidic residues" evidence="1">
    <location>
        <begin position="196"/>
        <end position="213"/>
    </location>
</feature>
<organism evidence="3 4">
    <name type="scientific">Trichoderma asperellum</name>
    <name type="common">Filamentous fungus</name>
    <dbReference type="NCBI Taxonomy" id="101201"/>
    <lineage>
        <taxon>Eukaryota</taxon>
        <taxon>Fungi</taxon>
        <taxon>Dikarya</taxon>
        <taxon>Ascomycota</taxon>
        <taxon>Pezizomycotina</taxon>
        <taxon>Sordariomycetes</taxon>
        <taxon>Hypocreomycetidae</taxon>
        <taxon>Hypocreales</taxon>
        <taxon>Hypocreaceae</taxon>
        <taxon>Trichoderma</taxon>
    </lineage>
</organism>
<dbReference type="PANTHER" id="PTHR13609">
    <property type="entry name" value="UBIQUITIN DOMAIN CONTAINING 1 PROTEIN-RELATED"/>
    <property type="match status" value="1"/>
</dbReference>